<organism evidence="1 2">
    <name type="scientific">Prevotella intermedia</name>
    <dbReference type="NCBI Taxonomy" id="28131"/>
    <lineage>
        <taxon>Bacteria</taxon>
        <taxon>Pseudomonadati</taxon>
        <taxon>Bacteroidota</taxon>
        <taxon>Bacteroidia</taxon>
        <taxon>Bacteroidales</taxon>
        <taxon>Prevotellaceae</taxon>
        <taxon>Prevotella</taxon>
    </lineage>
</organism>
<dbReference type="AlphaFoldDB" id="A0AAD1BKY2"/>
<dbReference type="Proteomes" id="UP000067008">
    <property type="component" value="Chromosome 1"/>
</dbReference>
<dbReference type="EMBL" id="AP014926">
    <property type="protein sequence ID" value="BAR97150.1"/>
    <property type="molecule type" value="Genomic_DNA"/>
</dbReference>
<reference evidence="1 2" key="1">
    <citation type="submission" date="2015-07" db="EMBL/GenBank/DDBJ databases">
        <title>Complete genome sequence of Prevotella intermedia strain 17-2.</title>
        <authorList>
            <person name="Nambu T."/>
        </authorList>
    </citation>
    <scope>NUCLEOTIDE SEQUENCE [LARGE SCALE GENOMIC DNA]</scope>
    <source>
        <strain evidence="1 2">17-2</strain>
    </source>
</reference>
<sequence>MAVSALAEPAAKIIKNPTINTLKILIISNFPKPINLP</sequence>
<evidence type="ECO:0000313" key="1">
    <source>
        <dbReference type="EMBL" id="BAR97150.1"/>
    </source>
</evidence>
<name>A0AAD1BKY2_PREIN</name>
<gene>
    <name evidence="1" type="ORF">PI172_2422</name>
</gene>
<proteinExistence type="predicted"/>
<evidence type="ECO:0000313" key="2">
    <source>
        <dbReference type="Proteomes" id="UP000067008"/>
    </source>
</evidence>
<protein>
    <submittedName>
        <fullName evidence="1">Uncharacterized protein</fullName>
    </submittedName>
</protein>
<accession>A0AAD1BKY2</accession>